<comment type="similarity">
    <text evidence="1">Belongs to the cytochrome P450 family.</text>
</comment>
<dbReference type="Proteomes" id="UP000001861">
    <property type="component" value="Unassembled WGS sequence"/>
</dbReference>
<dbReference type="EMBL" id="AACS02000013">
    <property type="protein sequence ID" value="EAU83724.2"/>
    <property type="molecule type" value="Genomic_DNA"/>
</dbReference>
<dbReference type="GO" id="GO:0005506">
    <property type="term" value="F:iron ion binding"/>
    <property type="evidence" value="ECO:0007669"/>
    <property type="project" value="InterPro"/>
</dbReference>
<keyword evidence="4" id="KW-0408">Iron</keyword>
<comment type="caution">
    <text evidence="5">The sequence shown here is derived from an EMBL/GenBank/DDBJ whole genome shotgun (WGS) entry which is preliminary data.</text>
</comment>
<dbReference type="eggNOG" id="KOG0684">
    <property type="taxonomic scope" value="Eukaryota"/>
</dbReference>
<dbReference type="InterPro" id="IPR001128">
    <property type="entry name" value="Cyt_P450"/>
</dbReference>
<gene>
    <name evidence="5" type="ORF">CC1G_05628</name>
</gene>
<proteinExistence type="inferred from homology"/>
<dbReference type="VEuPathDB" id="FungiDB:CC1G_05628"/>
<dbReference type="PANTHER" id="PTHR24304:SF2">
    <property type="entry name" value="24-HYDROXYCHOLESTEROL 7-ALPHA-HYDROXYLASE"/>
    <property type="match status" value="1"/>
</dbReference>
<evidence type="ECO:0000313" key="5">
    <source>
        <dbReference type="EMBL" id="EAU83724.2"/>
    </source>
</evidence>
<dbReference type="KEGG" id="cci:CC1G_05628"/>
<keyword evidence="3" id="KW-0479">Metal-binding</keyword>
<organism evidence="5 6">
    <name type="scientific">Coprinopsis cinerea (strain Okayama-7 / 130 / ATCC MYA-4618 / FGSC 9003)</name>
    <name type="common">Inky cap fungus</name>
    <name type="synonym">Hormographiella aspergillata</name>
    <dbReference type="NCBI Taxonomy" id="240176"/>
    <lineage>
        <taxon>Eukaryota</taxon>
        <taxon>Fungi</taxon>
        <taxon>Dikarya</taxon>
        <taxon>Basidiomycota</taxon>
        <taxon>Agaricomycotina</taxon>
        <taxon>Agaricomycetes</taxon>
        <taxon>Agaricomycetidae</taxon>
        <taxon>Agaricales</taxon>
        <taxon>Agaricineae</taxon>
        <taxon>Psathyrellaceae</taxon>
        <taxon>Coprinopsis</taxon>
    </lineage>
</organism>
<dbReference type="AlphaFoldDB" id="A8P1P7"/>
<accession>A8P1P7</accession>
<dbReference type="Gene3D" id="1.10.630.10">
    <property type="entry name" value="Cytochrome P450"/>
    <property type="match status" value="1"/>
</dbReference>
<protein>
    <recommendedName>
        <fullName evidence="7">Cytochrome P450</fullName>
    </recommendedName>
</protein>
<dbReference type="RefSeq" id="XP_001838147.2">
    <property type="nucleotide sequence ID" value="XM_001838095.2"/>
</dbReference>
<dbReference type="Pfam" id="PF00067">
    <property type="entry name" value="p450"/>
    <property type="match status" value="1"/>
</dbReference>
<dbReference type="InterPro" id="IPR050529">
    <property type="entry name" value="CYP450_sterol_14alpha_dmase"/>
</dbReference>
<dbReference type="GO" id="GO:0020037">
    <property type="term" value="F:heme binding"/>
    <property type="evidence" value="ECO:0007669"/>
    <property type="project" value="InterPro"/>
</dbReference>
<dbReference type="SUPFAM" id="SSF48264">
    <property type="entry name" value="Cytochrome P450"/>
    <property type="match status" value="1"/>
</dbReference>
<evidence type="ECO:0000256" key="2">
    <source>
        <dbReference type="ARBA" id="ARBA00022617"/>
    </source>
</evidence>
<sequence>MINILGLKKVAFITHPISVTQLEREVRGLDGTHEIEKAAMAATGLRDVRRMVALMSDKLVPLMVPTMSSRALAAPGRTEAWLQILDKVLADTIPSGRPTTIPLYQFIAKTMFSVSSAFLFGSTFPTDTYQDFVTTLDNFLILTSPISPYTPFLKGNRARDRLLVRVMQYLQPCWAPEANVGTVLSDAHDIIVESVQIMKDANLSLKEAAGTLIGFHFGLHGNVWFHMYQMLGRVLLDPDWRTIIQDEIRTNEDVANMKLLESTMHEALRRPFRIVQLRTVPDDTEIYLGGTRYFFEKGTVILPKSFTHDETVYKDPFEFRPDRFLDPQLPKARVWGEGRRIVSINSLASQRRTDSILRSAREGTSRGFK</sequence>
<keyword evidence="6" id="KW-1185">Reference proteome</keyword>
<dbReference type="InParanoid" id="A8P1P7"/>
<evidence type="ECO:0000256" key="3">
    <source>
        <dbReference type="ARBA" id="ARBA00022723"/>
    </source>
</evidence>
<evidence type="ECO:0008006" key="7">
    <source>
        <dbReference type="Google" id="ProtNLM"/>
    </source>
</evidence>
<dbReference type="OrthoDB" id="3366823at2759"/>
<evidence type="ECO:0000313" key="6">
    <source>
        <dbReference type="Proteomes" id="UP000001861"/>
    </source>
</evidence>
<keyword evidence="2" id="KW-0349">Heme</keyword>
<dbReference type="HOGENOM" id="CLU_750083_0_0_1"/>
<reference evidence="5 6" key="1">
    <citation type="journal article" date="2010" name="Proc. Natl. Acad. Sci. U.S.A.">
        <title>Insights into evolution of multicellular fungi from the assembled chromosomes of the mushroom Coprinopsis cinerea (Coprinus cinereus).</title>
        <authorList>
            <person name="Stajich J.E."/>
            <person name="Wilke S.K."/>
            <person name="Ahren D."/>
            <person name="Au C.H."/>
            <person name="Birren B.W."/>
            <person name="Borodovsky M."/>
            <person name="Burns C."/>
            <person name="Canback B."/>
            <person name="Casselton L.A."/>
            <person name="Cheng C.K."/>
            <person name="Deng J."/>
            <person name="Dietrich F.S."/>
            <person name="Fargo D.C."/>
            <person name="Farman M.L."/>
            <person name="Gathman A.C."/>
            <person name="Goldberg J."/>
            <person name="Guigo R."/>
            <person name="Hoegger P.J."/>
            <person name="Hooker J.B."/>
            <person name="Huggins A."/>
            <person name="James T.Y."/>
            <person name="Kamada T."/>
            <person name="Kilaru S."/>
            <person name="Kodira C."/>
            <person name="Kues U."/>
            <person name="Kupfer D."/>
            <person name="Kwan H.S."/>
            <person name="Lomsadze A."/>
            <person name="Li W."/>
            <person name="Lilly W.W."/>
            <person name="Ma L.J."/>
            <person name="Mackey A.J."/>
            <person name="Manning G."/>
            <person name="Martin F."/>
            <person name="Muraguchi H."/>
            <person name="Natvig D.O."/>
            <person name="Palmerini H."/>
            <person name="Ramesh M.A."/>
            <person name="Rehmeyer C.J."/>
            <person name="Roe B.A."/>
            <person name="Shenoy N."/>
            <person name="Stanke M."/>
            <person name="Ter-Hovhannisyan V."/>
            <person name="Tunlid A."/>
            <person name="Velagapudi R."/>
            <person name="Vision T.J."/>
            <person name="Zeng Q."/>
            <person name="Zolan M.E."/>
            <person name="Pukkila P.J."/>
        </authorList>
    </citation>
    <scope>NUCLEOTIDE SEQUENCE [LARGE SCALE GENOMIC DNA]</scope>
    <source>
        <strain evidence="6">Okayama-7 / 130 / ATCC MYA-4618 / FGSC 9003</strain>
    </source>
</reference>
<dbReference type="InterPro" id="IPR036396">
    <property type="entry name" value="Cyt_P450_sf"/>
</dbReference>
<dbReference type="GO" id="GO:0004497">
    <property type="term" value="F:monooxygenase activity"/>
    <property type="evidence" value="ECO:0007669"/>
    <property type="project" value="InterPro"/>
</dbReference>
<dbReference type="PANTHER" id="PTHR24304">
    <property type="entry name" value="CYTOCHROME P450 FAMILY 7"/>
    <property type="match status" value="1"/>
</dbReference>
<evidence type="ECO:0000256" key="4">
    <source>
        <dbReference type="ARBA" id="ARBA00023004"/>
    </source>
</evidence>
<evidence type="ECO:0000256" key="1">
    <source>
        <dbReference type="ARBA" id="ARBA00010617"/>
    </source>
</evidence>
<dbReference type="GeneID" id="6014716"/>
<name>A8P1P7_COPC7</name>
<dbReference type="GO" id="GO:0016705">
    <property type="term" value="F:oxidoreductase activity, acting on paired donors, with incorporation or reduction of molecular oxygen"/>
    <property type="evidence" value="ECO:0007669"/>
    <property type="project" value="InterPro"/>
</dbReference>